<dbReference type="InterPro" id="IPR011611">
    <property type="entry name" value="PfkB_dom"/>
</dbReference>
<dbReference type="RefSeq" id="WP_009945438.1">
    <property type="nucleotide sequence ID" value="NZ_BAAAGS010000027.1"/>
</dbReference>
<protein>
    <submittedName>
        <fullName evidence="5">PfkB family carbohydrate kinase</fullName>
    </submittedName>
</protein>
<gene>
    <name evidence="5" type="ORF">GCM10009533_40420</name>
</gene>
<proteinExistence type="inferred from homology"/>
<dbReference type="PANTHER" id="PTHR43320:SF3">
    <property type="entry name" value="CARBOHYDRATE KINASE PFKB DOMAIN-CONTAINING PROTEIN"/>
    <property type="match status" value="1"/>
</dbReference>
<dbReference type="EMBL" id="BAAAGS010000027">
    <property type="protein sequence ID" value="GAA0537119.1"/>
    <property type="molecule type" value="Genomic_DNA"/>
</dbReference>
<evidence type="ECO:0000313" key="6">
    <source>
        <dbReference type="Proteomes" id="UP001500729"/>
    </source>
</evidence>
<dbReference type="Gene3D" id="3.40.1190.20">
    <property type="match status" value="1"/>
</dbReference>
<dbReference type="PANTHER" id="PTHR43320">
    <property type="entry name" value="SUGAR KINASE"/>
    <property type="match status" value="1"/>
</dbReference>
<feature type="domain" description="Carbohydrate kinase PfkB" evidence="4">
    <location>
        <begin position="29"/>
        <end position="280"/>
    </location>
</feature>
<evidence type="ECO:0000313" key="5">
    <source>
        <dbReference type="EMBL" id="GAA0537119.1"/>
    </source>
</evidence>
<dbReference type="SUPFAM" id="SSF53613">
    <property type="entry name" value="Ribokinase-like"/>
    <property type="match status" value="1"/>
</dbReference>
<evidence type="ECO:0000256" key="2">
    <source>
        <dbReference type="ARBA" id="ARBA00022679"/>
    </source>
</evidence>
<evidence type="ECO:0000256" key="1">
    <source>
        <dbReference type="ARBA" id="ARBA00010688"/>
    </source>
</evidence>
<evidence type="ECO:0000259" key="4">
    <source>
        <dbReference type="Pfam" id="PF00294"/>
    </source>
</evidence>
<evidence type="ECO:0000256" key="3">
    <source>
        <dbReference type="ARBA" id="ARBA00022777"/>
    </source>
</evidence>
<name>A0ABN1D9G5_SACER</name>
<accession>A0ABN1D9G5</accession>
<keyword evidence="3 5" id="KW-0418">Kinase</keyword>
<dbReference type="Proteomes" id="UP001500729">
    <property type="component" value="Unassembled WGS sequence"/>
</dbReference>
<organism evidence="5 6">
    <name type="scientific">Saccharopolyspora erythraea</name>
    <name type="common">Streptomyces erythraeus</name>
    <dbReference type="NCBI Taxonomy" id="1836"/>
    <lineage>
        <taxon>Bacteria</taxon>
        <taxon>Bacillati</taxon>
        <taxon>Actinomycetota</taxon>
        <taxon>Actinomycetes</taxon>
        <taxon>Pseudonocardiales</taxon>
        <taxon>Pseudonocardiaceae</taxon>
        <taxon>Saccharopolyspora</taxon>
    </lineage>
</organism>
<keyword evidence="6" id="KW-1185">Reference proteome</keyword>
<dbReference type="InterPro" id="IPR029056">
    <property type="entry name" value="Ribokinase-like"/>
</dbReference>
<dbReference type="InterPro" id="IPR052700">
    <property type="entry name" value="Carb_kinase_PfkB-like"/>
</dbReference>
<comment type="caution">
    <text evidence="5">The sequence shown here is derived from an EMBL/GenBank/DDBJ whole genome shotgun (WGS) entry which is preliminary data.</text>
</comment>
<reference evidence="5 6" key="1">
    <citation type="journal article" date="2019" name="Int. J. Syst. Evol. Microbiol.">
        <title>The Global Catalogue of Microorganisms (GCM) 10K type strain sequencing project: providing services to taxonomists for standard genome sequencing and annotation.</title>
        <authorList>
            <consortium name="The Broad Institute Genomics Platform"/>
            <consortium name="The Broad Institute Genome Sequencing Center for Infectious Disease"/>
            <person name="Wu L."/>
            <person name="Ma J."/>
        </authorList>
    </citation>
    <scope>NUCLEOTIDE SEQUENCE [LARGE SCALE GENOMIC DNA]</scope>
    <source>
        <strain evidence="5 6">JCM 10303</strain>
    </source>
</reference>
<sequence length="283" mass="30080">MLGVLGDLVEDVVVWLNEPLRETTDTDVELFRTRGGSAANVAAFAADRYPTRFLGCVGADPTGDRLVAELATGGVEVRVQRRGTTGTVVVLIDQDGERTMFPHRGASGLLTEIDQSWAVDLEHLHLTAYSSTTEPMRSAVVEFARRVRGRGATVSLDASSTGLLRRYGPGRFRELVAELRPRFLLANRAEADVLGLPERACREVVVVVKDGGRPTTVFAPGAPAVEVDVPPVPLVRDLTGAGDAFAAGFLTAWLLGADPRSACVEGHAVARKVLTTPGAGGTR</sequence>
<keyword evidence="2" id="KW-0808">Transferase</keyword>
<comment type="similarity">
    <text evidence="1">Belongs to the carbohydrate kinase PfkB family.</text>
</comment>
<dbReference type="Pfam" id="PF00294">
    <property type="entry name" value="PfkB"/>
    <property type="match status" value="1"/>
</dbReference>
<dbReference type="GO" id="GO:0016301">
    <property type="term" value="F:kinase activity"/>
    <property type="evidence" value="ECO:0007669"/>
    <property type="project" value="UniProtKB-KW"/>
</dbReference>